<dbReference type="EMBL" id="CP003169">
    <property type="protein sequence ID" value="AEV74287.1"/>
    <property type="molecule type" value="Genomic_DNA"/>
</dbReference>
<dbReference type="PATRIC" id="fig|710685.3.peg.3785"/>
<evidence type="ECO:0000313" key="3">
    <source>
        <dbReference type="EMBL" id="AEV74287.1"/>
    </source>
</evidence>
<keyword evidence="2" id="KW-1133">Transmembrane helix</keyword>
<protein>
    <recommendedName>
        <fullName evidence="5">DUF5666 domain-containing protein</fullName>
    </recommendedName>
</protein>
<feature type="compositionally biased region" description="Polar residues" evidence="1">
    <location>
        <begin position="155"/>
        <end position="171"/>
    </location>
</feature>
<evidence type="ECO:0008006" key="5">
    <source>
        <dbReference type="Google" id="ProtNLM"/>
    </source>
</evidence>
<dbReference type="KEGG" id="mrh:MycrhN_3770"/>
<keyword evidence="4" id="KW-1185">Reference proteome</keyword>
<feature type="transmembrane region" description="Helical" evidence="2">
    <location>
        <begin position="36"/>
        <end position="56"/>
    </location>
</feature>
<dbReference type="AlphaFoldDB" id="G8RVP0"/>
<sequence length="186" mass="18786">MSLRQRERMTIDQEPDVPVWGAPPPNPQRWGARETVMAVGVAGVIAALGGAAIYAATDSHSQPFGHGPPGAPAPGGFSAAHVSSAFPALHGELVTGDGKGGFITMLTQSGTVTAITPDSVTVRSADAFTQTYELPPGGQKTGQPIVVNEEVSIQGKRNGQVATATSVNTQTGPDGPSGPPGPAGQN</sequence>
<proteinExistence type="predicted"/>
<evidence type="ECO:0000256" key="1">
    <source>
        <dbReference type="SAM" id="MobiDB-lite"/>
    </source>
</evidence>
<organism evidence="3 4">
    <name type="scientific">Mycolicibacterium rhodesiae (strain NBB3)</name>
    <name type="common">Mycobacterium rhodesiae</name>
    <dbReference type="NCBI Taxonomy" id="710685"/>
    <lineage>
        <taxon>Bacteria</taxon>
        <taxon>Bacillati</taxon>
        <taxon>Actinomycetota</taxon>
        <taxon>Actinomycetes</taxon>
        <taxon>Mycobacteriales</taxon>
        <taxon>Mycobacteriaceae</taxon>
        <taxon>Mycolicibacterium</taxon>
    </lineage>
</organism>
<dbReference type="HOGENOM" id="CLU_105088_1_0_11"/>
<accession>G8RVP0</accession>
<evidence type="ECO:0000313" key="4">
    <source>
        <dbReference type="Proteomes" id="UP000005442"/>
    </source>
</evidence>
<feature type="region of interest" description="Disordered" evidence="1">
    <location>
        <begin position="154"/>
        <end position="186"/>
    </location>
</feature>
<feature type="compositionally biased region" description="Basic and acidic residues" evidence="1">
    <location>
        <begin position="1"/>
        <end position="11"/>
    </location>
</feature>
<feature type="compositionally biased region" description="Pro residues" evidence="1">
    <location>
        <begin position="176"/>
        <end position="186"/>
    </location>
</feature>
<gene>
    <name evidence="3" type="ordered locus">MycrhN_3770</name>
</gene>
<reference evidence="3 4" key="1">
    <citation type="submission" date="2011-12" db="EMBL/GenBank/DDBJ databases">
        <title>Complete sequence of Mycobacterium rhodesiae NBB3.</title>
        <authorList>
            <consortium name="US DOE Joint Genome Institute"/>
            <person name="Lucas S."/>
            <person name="Han J."/>
            <person name="Lapidus A."/>
            <person name="Cheng J.-F."/>
            <person name="Goodwin L."/>
            <person name="Pitluck S."/>
            <person name="Peters L."/>
            <person name="Mikhailova N."/>
            <person name="Gu W."/>
            <person name="Detter J.C."/>
            <person name="Han C."/>
            <person name="Tapia R."/>
            <person name="Land M."/>
            <person name="Hauser L."/>
            <person name="Kyrpides N."/>
            <person name="Ivanova N."/>
            <person name="Pagani I."/>
            <person name="Mattes T."/>
            <person name="Holmes A."/>
            <person name="Rutledge P."/>
            <person name="Paulsen I."/>
            <person name="Coleman N."/>
            <person name="Woyke T."/>
        </authorList>
    </citation>
    <scope>NUCLEOTIDE SEQUENCE [LARGE SCALE GENOMIC DNA]</scope>
    <source>
        <strain evidence="3 4">NBB3</strain>
    </source>
</reference>
<dbReference type="Proteomes" id="UP000005442">
    <property type="component" value="Chromosome"/>
</dbReference>
<keyword evidence="2" id="KW-0812">Transmembrane</keyword>
<dbReference type="eggNOG" id="ENOG50337Q8">
    <property type="taxonomic scope" value="Bacteria"/>
</dbReference>
<keyword evidence="2" id="KW-0472">Membrane</keyword>
<feature type="region of interest" description="Disordered" evidence="1">
    <location>
        <begin position="1"/>
        <end position="22"/>
    </location>
</feature>
<evidence type="ECO:0000256" key="2">
    <source>
        <dbReference type="SAM" id="Phobius"/>
    </source>
</evidence>
<name>G8RVP0_MYCRN</name>
<dbReference type="STRING" id="710685.MycrhN_3770"/>